<dbReference type="CDD" id="cd22784">
    <property type="entry name" value="DPBB_MltA_YuiC-like"/>
    <property type="match status" value="1"/>
</dbReference>
<organism evidence="2 3">
    <name type="scientific">Candidatus Spechtbacteria bacterium SB0662_bin_43</name>
    <dbReference type="NCBI Taxonomy" id="2604897"/>
    <lineage>
        <taxon>Bacteria</taxon>
        <taxon>Candidatus Spechtiibacteriota</taxon>
    </lineage>
</organism>
<proteinExistence type="predicted"/>
<feature type="transmembrane region" description="Helical" evidence="1">
    <location>
        <begin position="47"/>
        <end position="66"/>
    </location>
</feature>
<evidence type="ECO:0008006" key="4">
    <source>
        <dbReference type="Google" id="ProtNLM"/>
    </source>
</evidence>
<keyword evidence="1" id="KW-0812">Transmembrane</keyword>
<keyword evidence="1" id="KW-1133">Transmembrane helix</keyword>
<keyword evidence="1" id="KW-0472">Membrane</keyword>
<protein>
    <recommendedName>
        <fullName evidence="4">3D domain-containing protein</fullName>
    </recommendedName>
</protein>
<dbReference type="EMBL" id="VXOY01000020">
    <property type="protein sequence ID" value="MYE38330.1"/>
    <property type="molecule type" value="Genomic_DNA"/>
</dbReference>
<gene>
    <name evidence="2" type="ORF">F4X82_02330</name>
</gene>
<comment type="caution">
    <text evidence="2">The sequence shown here is derived from an EMBL/GenBank/DDBJ whole genome shotgun (WGS) entry which is preliminary data.</text>
</comment>
<accession>A0A845D9D8</accession>
<sequence>MYSLRSLLLHIGDKEAAGGTQIDNAHYSSHVQDTAHRTFLTKDIDKFSGAVVIGLILIMFIIGTYMNQNSDSYGAYAHTSVDGVETTNDKKPNQYQEHIIVPLNQAIAQKNWQYSIALTSVARVQERAPEQSPPHSIQEHTILHPSELPIQIALSDMSNTQVKSSVKAEVERIEAENEPVAIQTVVDPSPPVAMIEDNKQYVVKERMVVPMTAYSSTVDQTDSTPFITASNKRVRWGIVAANFLPFGTKVRIPSMYGDTVFVVEDRMNKRYWHRVDIWMHTRQEALQFGIRNLELEILQEA</sequence>
<dbReference type="Proteomes" id="UP000449092">
    <property type="component" value="Unassembled WGS sequence"/>
</dbReference>
<evidence type="ECO:0000313" key="2">
    <source>
        <dbReference type="EMBL" id="MYE38330.1"/>
    </source>
</evidence>
<reference evidence="2 3" key="1">
    <citation type="submission" date="2019-09" db="EMBL/GenBank/DDBJ databases">
        <title>Characterisation of the sponge microbiome using genome-centric metagenomics.</title>
        <authorList>
            <person name="Engelberts J.P."/>
            <person name="Robbins S.J."/>
            <person name="De Goeij J.M."/>
            <person name="Aranda M."/>
            <person name="Bell S.C."/>
            <person name="Webster N.S."/>
        </authorList>
    </citation>
    <scope>NUCLEOTIDE SEQUENCE [LARGE SCALE GENOMIC DNA]</scope>
    <source>
        <strain evidence="2">SB0662_bin_43</strain>
    </source>
</reference>
<evidence type="ECO:0000313" key="3">
    <source>
        <dbReference type="Proteomes" id="UP000449092"/>
    </source>
</evidence>
<name>A0A845D9D8_9BACT</name>
<dbReference type="AlphaFoldDB" id="A0A845D9D8"/>
<evidence type="ECO:0000256" key="1">
    <source>
        <dbReference type="SAM" id="Phobius"/>
    </source>
</evidence>